<sequence length="371" mass="39762">MVIANLRPSWVEVDLAAIQQNVKEQQAQLPAQSRILAVVKANAYGHGAVAVAQALRQVPVAGFCVATLDEALELRAAGITELILVLGVTPVEVAGVAAEHQVSLTVSDAGWLQAYATQIAPLVKSPLAVHVAVDSGMGRLGARTPAELQAMVDCLADSGFVFEGMFTHFATADEADPSYFERQVNHWNQLVASLTEQPPYLHMANSATALWHPETITANTVRMGISMYGLNPSGRGLSLPRPLHPAMSVKTAVSFVKQLHAGESVSYGATYTAAADEWVATLPIGYADGYARGLTGYQVLVNGQRCDILGRICMDQMMIRLPESLPVGTPVTLMGVDGDEQITATDLADQLKTINYEVLTGFASRLPRRYH</sequence>
<dbReference type="Pfam" id="PF01168">
    <property type="entry name" value="Ala_racemase_N"/>
    <property type="match status" value="1"/>
</dbReference>
<evidence type="ECO:0000256" key="2">
    <source>
        <dbReference type="ARBA" id="ARBA00001933"/>
    </source>
</evidence>
<organism evidence="9 10">
    <name type="scientific">Limosilactobacillus equigenerosi DSM 18793 = JCM 14505</name>
    <dbReference type="NCBI Taxonomy" id="1423742"/>
    <lineage>
        <taxon>Bacteria</taxon>
        <taxon>Bacillati</taxon>
        <taxon>Bacillota</taxon>
        <taxon>Bacilli</taxon>
        <taxon>Lactobacillales</taxon>
        <taxon>Lactobacillaceae</taxon>
        <taxon>Limosilactobacillus</taxon>
    </lineage>
</organism>
<evidence type="ECO:0000256" key="5">
    <source>
        <dbReference type="HAMAP-Rule" id="MF_01201"/>
    </source>
</evidence>
<dbReference type="PANTHER" id="PTHR30511:SF0">
    <property type="entry name" value="ALANINE RACEMASE, CATABOLIC-RELATED"/>
    <property type="match status" value="1"/>
</dbReference>
<dbReference type="FunFam" id="2.40.37.10:FF:000006">
    <property type="entry name" value="Alanine racemase"/>
    <property type="match status" value="1"/>
</dbReference>
<gene>
    <name evidence="9" type="ORF">FC21_GL001361</name>
</gene>
<dbReference type="SUPFAM" id="SSF50621">
    <property type="entry name" value="Alanine racemase C-terminal domain-like"/>
    <property type="match status" value="1"/>
</dbReference>
<feature type="binding site" evidence="5 7">
    <location>
        <position position="314"/>
    </location>
    <ligand>
        <name>substrate</name>
    </ligand>
</feature>
<dbReference type="Gene3D" id="2.40.37.10">
    <property type="entry name" value="Lyase, Ornithine Decarboxylase, Chain A, domain 1"/>
    <property type="match status" value="1"/>
</dbReference>
<comment type="cofactor">
    <cofactor evidence="2 5 6">
        <name>pyridoxal 5'-phosphate</name>
        <dbReference type="ChEBI" id="CHEBI:597326"/>
    </cofactor>
</comment>
<dbReference type="EC" id="5.1.1.1" evidence="5"/>
<accession>A0A0R1UT43</accession>
<evidence type="ECO:0000256" key="7">
    <source>
        <dbReference type="PIRSR" id="PIRSR600821-52"/>
    </source>
</evidence>
<dbReference type="EMBL" id="AZGC01000033">
    <property type="protein sequence ID" value="KRL94627.1"/>
    <property type="molecule type" value="Genomic_DNA"/>
</dbReference>
<evidence type="ECO:0000313" key="9">
    <source>
        <dbReference type="EMBL" id="KRL94627.1"/>
    </source>
</evidence>
<dbReference type="GO" id="GO:0030632">
    <property type="term" value="P:D-alanine biosynthetic process"/>
    <property type="evidence" value="ECO:0007669"/>
    <property type="project" value="UniProtKB-UniRule"/>
</dbReference>
<feature type="binding site" evidence="5 7">
    <location>
        <position position="139"/>
    </location>
    <ligand>
        <name>substrate</name>
    </ligand>
</feature>
<dbReference type="SUPFAM" id="SSF51419">
    <property type="entry name" value="PLP-binding barrel"/>
    <property type="match status" value="1"/>
</dbReference>
<dbReference type="RefSeq" id="WP_054653382.1">
    <property type="nucleotide sequence ID" value="NZ_AZGC01000033.1"/>
</dbReference>
<dbReference type="InterPro" id="IPR020622">
    <property type="entry name" value="Ala_racemase_pyridoxalP-BS"/>
</dbReference>
<dbReference type="AlphaFoldDB" id="A0A0R1UT43"/>
<dbReference type="UniPathway" id="UPA00042">
    <property type="reaction ID" value="UER00497"/>
</dbReference>
<dbReference type="GO" id="GO:0005829">
    <property type="term" value="C:cytosol"/>
    <property type="evidence" value="ECO:0007669"/>
    <property type="project" value="TreeGrafter"/>
</dbReference>
<dbReference type="PATRIC" id="fig|1423742.4.peg.1410"/>
<dbReference type="GO" id="GO:0009252">
    <property type="term" value="P:peptidoglycan biosynthetic process"/>
    <property type="evidence" value="ECO:0007669"/>
    <property type="project" value="TreeGrafter"/>
</dbReference>
<name>A0A0R1UT43_9LACO</name>
<dbReference type="InterPro" id="IPR009006">
    <property type="entry name" value="Ala_racemase/Decarboxylase_C"/>
</dbReference>
<dbReference type="Pfam" id="PF00842">
    <property type="entry name" value="Ala_racemase_C"/>
    <property type="match status" value="1"/>
</dbReference>
<comment type="catalytic activity">
    <reaction evidence="1 5">
        <text>L-alanine = D-alanine</text>
        <dbReference type="Rhea" id="RHEA:20249"/>
        <dbReference type="ChEBI" id="CHEBI:57416"/>
        <dbReference type="ChEBI" id="CHEBI:57972"/>
        <dbReference type="EC" id="5.1.1.1"/>
    </reaction>
</comment>
<dbReference type="PANTHER" id="PTHR30511">
    <property type="entry name" value="ALANINE RACEMASE"/>
    <property type="match status" value="1"/>
</dbReference>
<proteinExistence type="inferred from homology"/>
<comment type="similarity">
    <text evidence="5">Belongs to the alanine racemase family.</text>
</comment>
<dbReference type="NCBIfam" id="TIGR00492">
    <property type="entry name" value="alr"/>
    <property type="match status" value="1"/>
</dbReference>
<evidence type="ECO:0000256" key="4">
    <source>
        <dbReference type="ARBA" id="ARBA00023235"/>
    </source>
</evidence>
<keyword evidence="4 5" id="KW-0413">Isomerase</keyword>
<evidence type="ECO:0000313" key="10">
    <source>
        <dbReference type="Proteomes" id="UP000051084"/>
    </source>
</evidence>
<evidence type="ECO:0000259" key="8">
    <source>
        <dbReference type="SMART" id="SM01005"/>
    </source>
</evidence>
<evidence type="ECO:0000256" key="6">
    <source>
        <dbReference type="PIRSR" id="PIRSR600821-50"/>
    </source>
</evidence>
<keyword evidence="10" id="KW-1185">Reference proteome</keyword>
<comment type="function">
    <text evidence="5">Catalyzes the interconversion of L-alanine and D-alanine. May also act on other amino acids.</text>
</comment>
<dbReference type="GO" id="GO:0008784">
    <property type="term" value="F:alanine racemase activity"/>
    <property type="evidence" value="ECO:0007669"/>
    <property type="project" value="UniProtKB-UniRule"/>
</dbReference>
<dbReference type="PROSITE" id="PS00395">
    <property type="entry name" value="ALANINE_RACEMASE"/>
    <property type="match status" value="1"/>
</dbReference>
<dbReference type="InterPro" id="IPR029066">
    <property type="entry name" value="PLP-binding_barrel"/>
</dbReference>
<dbReference type="Gene3D" id="3.20.20.10">
    <property type="entry name" value="Alanine racemase"/>
    <property type="match status" value="1"/>
</dbReference>
<dbReference type="InterPro" id="IPR001608">
    <property type="entry name" value="Ala_racemase_N"/>
</dbReference>
<dbReference type="CDD" id="cd00430">
    <property type="entry name" value="PLPDE_III_AR"/>
    <property type="match status" value="1"/>
</dbReference>
<evidence type="ECO:0000256" key="3">
    <source>
        <dbReference type="ARBA" id="ARBA00022898"/>
    </source>
</evidence>
<dbReference type="InterPro" id="IPR000821">
    <property type="entry name" value="Ala_racemase"/>
</dbReference>
<feature type="active site" description="Proton acceptor; specific for L-alanine" evidence="5">
    <location>
        <position position="267"/>
    </location>
</feature>
<keyword evidence="3 5" id="KW-0663">Pyridoxal phosphate</keyword>
<dbReference type="SMART" id="SM01005">
    <property type="entry name" value="Ala_racemase_C"/>
    <property type="match status" value="1"/>
</dbReference>
<reference evidence="9 10" key="1">
    <citation type="journal article" date="2015" name="Genome Announc.">
        <title>Expanding the biotechnology potential of lactobacilli through comparative genomics of 213 strains and associated genera.</title>
        <authorList>
            <person name="Sun Z."/>
            <person name="Harris H.M."/>
            <person name="McCann A."/>
            <person name="Guo C."/>
            <person name="Argimon S."/>
            <person name="Zhang W."/>
            <person name="Yang X."/>
            <person name="Jeffery I.B."/>
            <person name="Cooney J.C."/>
            <person name="Kagawa T.F."/>
            <person name="Liu W."/>
            <person name="Song Y."/>
            <person name="Salvetti E."/>
            <person name="Wrobel A."/>
            <person name="Rasinkangas P."/>
            <person name="Parkhill J."/>
            <person name="Rea M.C."/>
            <person name="O'Sullivan O."/>
            <person name="Ritari J."/>
            <person name="Douillard F.P."/>
            <person name="Paul Ross R."/>
            <person name="Yang R."/>
            <person name="Briner A.E."/>
            <person name="Felis G.E."/>
            <person name="de Vos W.M."/>
            <person name="Barrangou R."/>
            <person name="Klaenhammer T.R."/>
            <person name="Caufield P.W."/>
            <person name="Cui Y."/>
            <person name="Zhang H."/>
            <person name="O'Toole P.W."/>
        </authorList>
    </citation>
    <scope>NUCLEOTIDE SEQUENCE [LARGE SCALE GENOMIC DNA]</scope>
    <source>
        <strain evidence="9 10">DSM 18793</strain>
    </source>
</reference>
<protein>
    <recommendedName>
        <fullName evidence="5">Alanine racemase</fullName>
        <ecNumber evidence="5">5.1.1.1</ecNumber>
    </recommendedName>
</protein>
<dbReference type="GO" id="GO:0030170">
    <property type="term" value="F:pyridoxal phosphate binding"/>
    <property type="evidence" value="ECO:0007669"/>
    <property type="project" value="UniProtKB-UniRule"/>
</dbReference>
<dbReference type="OrthoDB" id="9813814at2"/>
<dbReference type="Proteomes" id="UP000051084">
    <property type="component" value="Unassembled WGS sequence"/>
</dbReference>
<dbReference type="STRING" id="417373.GCA_001570685_01028"/>
<dbReference type="PRINTS" id="PR00992">
    <property type="entry name" value="ALARACEMASE"/>
</dbReference>
<evidence type="ECO:0000256" key="1">
    <source>
        <dbReference type="ARBA" id="ARBA00000316"/>
    </source>
</evidence>
<feature type="modified residue" description="N6-(pyridoxal phosphate)lysine" evidence="5 6">
    <location>
        <position position="40"/>
    </location>
</feature>
<comment type="caution">
    <text evidence="9">The sequence shown here is derived from an EMBL/GenBank/DDBJ whole genome shotgun (WGS) entry which is preliminary data.</text>
</comment>
<feature type="active site" description="Proton acceptor; specific for D-alanine" evidence="5">
    <location>
        <position position="40"/>
    </location>
</feature>
<feature type="domain" description="Alanine racemase C-terminal" evidence="8">
    <location>
        <begin position="246"/>
        <end position="371"/>
    </location>
</feature>
<comment type="pathway">
    <text evidence="5">Amino-acid biosynthesis; D-alanine biosynthesis; D-alanine from L-alanine: step 1/1.</text>
</comment>
<dbReference type="InterPro" id="IPR011079">
    <property type="entry name" value="Ala_racemase_C"/>
</dbReference>
<dbReference type="HAMAP" id="MF_01201">
    <property type="entry name" value="Ala_racemase"/>
    <property type="match status" value="1"/>
</dbReference>
<dbReference type="FunFam" id="3.20.20.10:FF:000002">
    <property type="entry name" value="Alanine racemase"/>
    <property type="match status" value="1"/>
</dbReference>